<sequence length="389" mass="43368">MRRSTGFTWATAMLLAGLSISLSTGSGWSQEVSPIVWKGEGTVWLRDPNVFRADGGTYILSGTNSNIIEYPDVRPGTFNADDGTPYRIRLFSPNGKRLLRKSGFNAWGKKFFRSSDGVVLIASLQQASDFDRDEPKKRGRSVYVFEPRGDTRRTEGGFPLDWKMRDNTPMIKSTYNGDPFVHRGNVYVYIDDRRDLRGDDDWITCIRVQQVQSDLVVQDKGKALLCPGRKVPKKVDKTGWDRARPMPSEIRLESNGSLIEGAWGYASPNGTHFLLYSAGAYRSESNYGGFVAVCASPMAGCEKVLRSDGSDVRPFVAESSKNYTHIGRPFPVTDGDGKLVDIIFHARQRGSKESGDKENDILRCTNFTPDILEKFVLGGPACEFDDVRN</sequence>
<dbReference type="Proteomes" id="UP000198728">
    <property type="component" value="Unassembled WGS sequence"/>
</dbReference>
<dbReference type="RefSeq" id="WP_143089875.1">
    <property type="nucleotide sequence ID" value="NZ_FOLG01000008.1"/>
</dbReference>
<accession>A0A1I1LKK5</accession>
<dbReference type="InterPro" id="IPR023296">
    <property type="entry name" value="Glyco_hydro_beta-prop_sf"/>
</dbReference>
<reference evidence="2 3" key="1">
    <citation type="submission" date="2016-10" db="EMBL/GenBank/DDBJ databases">
        <authorList>
            <person name="de Groot N.N."/>
        </authorList>
    </citation>
    <scope>NUCLEOTIDE SEQUENCE [LARGE SCALE GENOMIC DNA]</scope>
    <source>
        <strain evidence="2 3">DSM 19548</strain>
    </source>
</reference>
<keyword evidence="3" id="KW-1185">Reference proteome</keyword>
<gene>
    <name evidence="2" type="ORF">SAMN04488094_108152</name>
</gene>
<dbReference type="EMBL" id="FOLG01000008">
    <property type="protein sequence ID" value="SFC73092.1"/>
    <property type="molecule type" value="Genomic_DNA"/>
</dbReference>
<evidence type="ECO:0000313" key="3">
    <source>
        <dbReference type="Proteomes" id="UP000198728"/>
    </source>
</evidence>
<dbReference type="Gene3D" id="2.115.10.20">
    <property type="entry name" value="Glycosyl hydrolase domain, family 43"/>
    <property type="match status" value="1"/>
</dbReference>
<feature type="signal peptide" evidence="1">
    <location>
        <begin position="1"/>
        <end position="29"/>
    </location>
</feature>
<dbReference type="AlphaFoldDB" id="A0A1I1LKK5"/>
<name>A0A1I1LKK5_9RHOB</name>
<evidence type="ECO:0000256" key="1">
    <source>
        <dbReference type="SAM" id="SignalP"/>
    </source>
</evidence>
<evidence type="ECO:0000313" key="2">
    <source>
        <dbReference type="EMBL" id="SFC73092.1"/>
    </source>
</evidence>
<dbReference type="SUPFAM" id="SSF75005">
    <property type="entry name" value="Arabinanase/levansucrase/invertase"/>
    <property type="match status" value="1"/>
</dbReference>
<keyword evidence="1" id="KW-0732">Signal</keyword>
<organism evidence="2 3">
    <name type="scientific">Tropicimonas isoalkanivorans</name>
    <dbReference type="NCBI Taxonomy" id="441112"/>
    <lineage>
        <taxon>Bacteria</taxon>
        <taxon>Pseudomonadati</taxon>
        <taxon>Pseudomonadota</taxon>
        <taxon>Alphaproteobacteria</taxon>
        <taxon>Rhodobacterales</taxon>
        <taxon>Roseobacteraceae</taxon>
        <taxon>Tropicimonas</taxon>
    </lineage>
</organism>
<dbReference type="STRING" id="441112.SAMN04488094_108152"/>
<dbReference type="OrthoDB" id="9822002at2"/>
<protein>
    <submittedName>
        <fullName evidence="2">Uncharacterized protein</fullName>
    </submittedName>
</protein>
<feature type="chain" id="PRO_5011715735" evidence="1">
    <location>
        <begin position="30"/>
        <end position="389"/>
    </location>
</feature>
<proteinExistence type="predicted"/>